<proteinExistence type="predicted"/>
<feature type="compositionally biased region" description="Polar residues" evidence="1">
    <location>
        <begin position="167"/>
        <end position="184"/>
    </location>
</feature>
<comment type="caution">
    <text evidence="2">The sequence shown here is derived from an EMBL/GenBank/DDBJ whole genome shotgun (WGS) entry which is preliminary data.</text>
</comment>
<evidence type="ECO:0000313" key="2">
    <source>
        <dbReference type="EMBL" id="GBL80364.1"/>
    </source>
</evidence>
<name>A0A4Y2AMZ1_ARAVE</name>
<evidence type="ECO:0000256" key="1">
    <source>
        <dbReference type="SAM" id="MobiDB-lite"/>
    </source>
</evidence>
<organism evidence="2 3">
    <name type="scientific">Araneus ventricosus</name>
    <name type="common">Orbweaver spider</name>
    <name type="synonym">Epeira ventricosa</name>
    <dbReference type="NCBI Taxonomy" id="182803"/>
    <lineage>
        <taxon>Eukaryota</taxon>
        <taxon>Metazoa</taxon>
        <taxon>Ecdysozoa</taxon>
        <taxon>Arthropoda</taxon>
        <taxon>Chelicerata</taxon>
        <taxon>Arachnida</taxon>
        <taxon>Araneae</taxon>
        <taxon>Araneomorphae</taxon>
        <taxon>Entelegynae</taxon>
        <taxon>Araneoidea</taxon>
        <taxon>Araneidae</taxon>
        <taxon>Araneus</taxon>
    </lineage>
</organism>
<accession>A0A4Y2AMZ1</accession>
<evidence type="ECO:0000313" key="3">
    <source>
        <dbReference type="Proteomes" id="UP000499080"/>
    </source>
</evidence>
<gene>
    <name evidence="2" type="ORF">AVEN_92273_1</name>
</gene>
<dbReference type="EMBL" id="BGPR01000021">
    <property type="protein sequence ID" value="GBL80364.1"/>
    <property type="molecule type" value="Genomic_DNA"/>
</dbReference>
<keyword evidence="3" id="KW-1185">Reference proteome</keyword>
<feature type="region of interest" description="Disordered" evidence="1">
    <location>
        <begin position="156"/>
        <end position="184"/>
    </location>
</feature>
<dbReference type="AlphaFoldDB" id="A0A4Y2AMZ1"/>
<dbReference type="OrthoDB" id="8879391at2759"/>
<sequence>MRARRTPNRMVRTKPPSSGVALKLGDGVPAQTHLKHFSHKCHFLPSYKSSPPTSDRWRCLRRPPVAFPSSTEARAKDSVTSLRGSAAAFLLIYCTSQKEEDGVTVLHSSNIRFDKAPSNIRAQPHKRVVALISEYRQKRYRSVWFREYDEYGAEAASKNKVKPPNPSSLQNHVDKNGTATTPPSNEAHLAAREALQETEDDSCKTAAIPLELSRIESGERRQSSGYPPAQLSRTSLLGKPLKSGRHRGPRYRKSQALVYNFLERPRGYKSACYHILL</sequence>
<feature type="region of interest" description="Disordered" evidence="1">
    <location>
        <begin position="214"/>
        <end position="250"/>
    </location>
</feature>
<reference evidence="2 3" key="1">
    <citation type="journal article" date="2019" name="Sci. Rep.">
        <title>Orb-weaving spider Araneus ventricosus genome elucidates the spidroin gene catalogue.</title>
        <authorList>
            <person name="Kono N."/>
            <person name="Nakamura H."/>
            <person name="Ohtoshi R."/>
            <person name="Moran D.A.P."/>
            <person name="Shinohara A."/>
            <person name="Yoshida Y."/>
            <person name="Fujiwara M."/>
            <person name="Mori M."/>
            <person name="Tomita M."/>
            <person name="Arakawa K."/>
        </authorList>
    </citation>
    <scope>NUCLEOTIDE SEQUENCE [LARGE SCALE GENOMIC DNA]</scope>
</reference>
<protein>
    <submittedName>
        <fullName evidence="2">Uncharacterized protein</fullName>
    </submittedName>
</protein>
<dbReference type="Proteomes" id="UP000499080">
    <property type="component" value="Unassembled WGS sequence"/>
</dbReference>